<dbReference type="EMBL" id="CP015402">
    <property type="protein sequence ID" value="ANU62389.1"/>
    <property type="molecule type" value="Genomic_DNA"/>
</dbReference>
<proteinExistence type="inferred from homology"/>
<organism evidence="15 16">
    <name type="scientific">Muribaculum intestinale</name>
    <dbReference type="NCBI Taxonomy" id="1796646"/>
    <lineage>
        <taxon>Bacteria</taxon>
        <taxon>Pseudomonadati</taxon>
        <taxon>Bacteroidota</taxon>
        <taxon>Bacteroidia</taxon>
        <taxon>Bacteroidales</taxon>
        <taxon>Muribaculaceae</taxon>
        <taxon>Muribaculum</taxon>
    </lineage>
</organism>
<keyword evidence="6 11" id="KW-0798">TonB box</keyword>
<dbReference type="Proteomes" id="UP000186351">
    <property type="component" value="Chromosome"/>
</dbReference>
<dbReference type="InterPro" id="IPR023996">
    <property type="entry name" value="TonB-dep_OMP_SusC/RagA"/>
</dbReference>
<evidence type="ECO:0000256" key="10">
    <source>
        <dbReference type="PROSITE-ProRule" id="PRU01360"/>
    </source>
</evidence>
<dbReference type="Pfam" id="PF13715">
    <property type="entry name" value="CarbopepD_reg_2"/>
    <property type="match status" value="1"/>
</dbReference>
<dbReference type="Pfam" id="PF07715">
    <property type="entry name" value="Plug"/>
    <property type="match status" value="1"/>
</dbReference>
<sequence length="1026" mass="113509">MSVNYFSKFRRGMAMSAMVCAVTVAQGAVVKGTVTDPDGEPLIGARVEIKGTKVTVITDVNGEFRLDADPKQSITVSYIGYSPATYPVGDRTSFDVVLQPSSTMLDETVVVGYATQKKINLTGAVASVSSKDIENIPVANTATLLQGRVPGLVMTGSGAQAGADNPEIRIRGIGTFGNNNPMLLIDGVECALSQLSELPAADIESVSVLKDAASAAIYGVRAANGVILVTTKRGQKSEKVSVNYQGSYTLQTPGTLPNYVDSYNWALIRNEAMAYANRDATYDDAALQKLRDGSDPDHYANTDWLDEVLRNAPMWQHRIGVSGGSGTSNYMASLSYSNQDGIMMQTGVERLGFRLNLDTKYKRFSFGMNAFGSRSKITAPCINVDGEGGVMRYISWFTRPTVPAMYSNGHFGYIDGSSNTPSGLNAEQMKNPLESMTNGYRNNYKWFFNGKAWAAIDIYDGLKYQLNLAYNFDMNTTKAFNPTGGERYDSDGNVIKAGSTENSLTDYWYNNATWTIENLLTYNKRFGVHEINLLAGHSAISSEYRSTTASKAGFPTNNIYELDGGTKNPTAGGSSQGYRLQSFFGRINYIYDNRYMLEFNVRHDGSSRLPSKNRYATFPSVSLGWVFTNEKFFQNFNIQEILNMGKIRASWGKLGNQEIGNYPYTATLGASGNYFFNEAVDKQAGMVATSVPNDDIRWETTRTWNLGVDLGFWNNRVTTSFDWFDKKTSDILMQLAMPGIFLGNLGAPYQNVGTVRNRGLEWSVNYLDSYGDWTWNVGFSISHVKNEILAMGGQEERISGNTINRIGDPIGSYYALKAIGIYRTQDDVNNRLTPDGQVVTQYGSVPKPGDIMYEDVDGSGDVNDTDRKIIGNPFPKYSYAFNLGATWKNFDVSAFFQGVSGIERYCWETTSDIRGNLTERFLDRWSETNPNGSMPRIGNTANDKYSSFWLEDASYLRLKTVEVGYTFRQPVLAKAGISSIRLYFSGGNLWTITSLKNWDPEKTSGDSRQDVHPGMKTYSFGVNVQF</sequence>
<comment type="similarity">
    <text evidence="10 11">Belongs to the TonB-dependent receptor family.</text>
</comment>
<dbReference type="InterPro" id="IPR000531">
    <property type="entry name" value="Beta-barrel_TonB"/>
</dbReference>
<evidence type="ECO:0000256" key="4">
    <source>
        <dbReference type="ARBA" id="ARBA00022692"/>
    </source>
</evidence>
<evidence type="ECO:0000256" key="6">
    <source>
        <dbReference type="ARBA" id="ARBA00023077"/>
    </source>
</evidence>
<dbReference type="RefSeq" id="WP_068959787.1">
    <property type="nucleotide sequence ID" value="NZ_CAMRAI010000001.1"/>
</dbReference>
<dbReference type="SUPFAM" id="SSF56935">
    <property type="entry name" value="Porins"/>
    <property type="match status" value="1"/>
</dbReference>
<evidence type="ECO:0000313" key="15">
    <source>
        <dbReference type="EMBL" id="ANU62389.1"/>
    </source>
</evidence>
<keyword evidence="9 10" id="KW-0998">Cell outer membrane</keyword>
<dbReference type="GO" id="GO:0009279">
    <property type="term" value="C:cell outer membrane"/>
    <property type="evidence" value="ECO:0007669"/>
    <property type="project" value="UniProtKB-SubCell"/>
</dbReference>
<evidence type="ECO:0000256" key="2">
    <source>
        <dbReference type="ARBA" id="ARBA00022448"/>
    </source>
</evidence>
<dbReference type="OrthoDB" id="9768177at2"/>
<dbReference type="FunFam" id="2.170.130.10:FF:000003">
    <property type="entry name" value="SusC/RagA family TonB-linked outer membrane protein"/>
    <property type="match status" value="1"/>
</dbReference>
<evidence type="ECO:0000256" key="7">
    <source>
        <dbReference type="ARBA" id="ARBA00023136"/>
    </source>
</evidence>
<gene>
    <name evidence="15" type="ORF">A4V02_00570</name>
</gene>
<evidence type="ECO:0000313" key="16">
    <source>
        <dbReference type="Proteomes" id="UP000186351"/>
    </source>
</evidence>
<dbReference type="InterPro" id="IPR008969">
    <property type="entry name" value="CarboxyPept-like_regulatory"/>
</dbReference>
<evidence type="ECO:0000256" key="8">
    <source>
        <dbReference type="ARBA" id="ARBA00023170"/>
    </source>
</evidence>
<dbReference type="STRING" id="1796646.A4V02_00570"/>
<evidence type="ECO:0000259" key="13">
    <source>
        <dbReference type="Pfam" id="PF00593"/>
    </source>
</evidence>
<name>A0A1B1S6H0_9BACT</name>
<dbReference type="PROSITE" id="PS52016">
    <property type="entry name" value="TONB_DEPENDENT_REC_3"/>
    <property type="match status" value="1"/>
</dbReference>
<keyword evidence="16" id="KW-1185">Reference proteome</keyword>
<dbReference type="Gene3D" id="2.170.130.10">
    <property type="entry name" value="TonB-dependent receptor, plug domain"/>
    <property type="match status" value="1"/>
</dbReference>
<keyword evidence="7 10" id="KW-0472">Membrane</keyword>
<evidence type="ECO:0000256" key="11">
    <source>
        <dbReference type="RuleBase" id="RU003357"/>
    </source>
</evidence>
<dbReference type="PANTHER" id="PTHR30069">
    <property type="entry name" value="TONB-DEPENDENT OUTER MEMBRANE RECEPTOR"/>
    <property type="match status" value="1"/>
</dbReference>
<dbReference type="GO" id="GO:0015344">
    <property type="term" value="F:siderophore uptake transmembrane transporter activity"/>
    <property type="evidence" value="ECO:0007669"/>
    <property type="project" value="TreeGrafter"/>
</dbReference>
<dbReference type="NCBIfam" id="TIGR04057">
    <property type="entry name" value="SusC_RagA_signa"/>
    <property type="match status" value="1"/>
</dbReference>
<dbReference type="PANTHER" id="PTHR30069:SF29">
    <property type="entry name" value="HEMOGLOBIN AND HEMOGLOBIN-HAPTOGLOBIN-BINDING PROTEIN 1-RELATED"/>
    <property type="match status" value="1"/>
</dbReference>
<accession>A0A1Z2XFC7</accession>
<feature type="chain" id="PRO_5008529279" evidence="12">
    <location>
        <begin position="28"/>
        <end position="1026"/>
    </location>
</feature>
<dbReference type="NCBIfam" id="TIGR04056">
    <property type="entry name" value="OMP_RagA_SusC"/>
    <property type="match status" value="1"/>
</dbReference>
<feature type="domain" description="TonB-dependent receptor plug" evidence="14">
    <location>
        <begin position="118"/>
        <end position="226"/>
    </location>
</feature>
<dbReference type="AlphaFoldDB" id="A0A1B1S6H0"/>
<dbReference type="Gene3D" id="2.60.40.1120">
    <property type="entry name" value="Carboxypeptidase-like, regulatory domain"/>
    <property type="match status" value="1"/>
</dbReference>
<evidence type="ECO:0000256" key="12">
    <source>
        <dbReference type="SAM" id="SignalP"/>
    </source>
</evidence>
<dbReference type="GO" id="GO:0044718">
    <property type="term" value="P:siderophore transmembrane transport"/>
    <property type="evidence" value="ECO:0007669"/>
    <property type="project" value="TreeGrafter"/>
</dbReference>
<keyword evidence="3 10" id="KW-1134">Transmembrane beta strand</keyword>
<protein>
    <submittedName>
        <fullName evidence="15">SusC/RagA family protein</fullName>
    </submittedName>
</protein>
<keyword evidence="8" id="KW-0675">Receptor</keyword>
<evidence type="ECO:0000259" key="14">
    <source>
        <dbReference type="Pfam" id="PF07715"/>
    </source>
</evidence>
<dbReference type="InterPro" id="IPR039426">
    <property type="entry name" value="TonB-dep_rcpt-like"/>
</dbReference>
<dbReference type="InterPro" id="IPR012910">
    <property type="entry name" value="Plug_dom"/>
</dbReference>
<feature type="signal peptide" evidence="12">
    <location>
        <begin position="1"/>
        <end position="27"/>
    </location>
</feature>
<feature type="domain" description="TonB-dependent receptor-like beta-barrel" evidence="13">
    <location>
        <begin position="406"/>
        <end position="968"/>
    </location>
</feature>
<keyword evidence="5 12" id="KW-0732">Signal</keyword>
<reference evidence="16" key="1">
    <citation type="submission" date="2016-04" db="EMBL/GenBank/DDBJ databases">
        <title>Complete Genome Sequences of Twelve Strains of a Stable Defined Moderately Diverse Mouse Microbiota 2 (sDMDMm2).</title>
        <authorList>
            <person name="Uchimura Y."/>
            <person name="Wyss M."/>
            <person name="Brugiroux S."/>
            <person name="Limenitakis J.P."/>
            <person name="Stecher B."/>
            <person name="McCoy K.D."/>
            <person name="Macpherson A.J."/>
        </authorList>
    </citation>
    <scope>NUCLEOTIDE SEQUENCE [LARGE SCALE GENOMIC DNA]</scope>
    <source>
        <strain evidence="16">YL27</strain>
    </source>
</reference>
<accession>A0A1B1S6H0</accession>
<comment type="subcellular location">
    <subcellularLocation>
        <location evidence="1 10">Cell outer membrane</location>
        <topology evidence="1 10">Multi-pass membrane protein</topology>
    </subcellularLocation>
</comment>
<dbReference type="SUPFAM" id="SSF49464">
    <property type="entry name" value="Carboxypeptidase regulatory domain-like"/>
    <property type="match status" value="1"/>
</dbReference>
<evidence type="ECO:0000256" key="9">
    <source>
        <dbReference type="ARBA" id="ARBA00023237"/>
    </source>
</evidence>
<keyword evidence="4 10" id="KW-0812">Transmembrane</keyword>
<dbReference type="InterPro" id="IPR037066">
    <property type="entry name" value="Plug_dom_sf"/>
</dbReference>
<evidence type="ECO:0000256" key="5">
    <source>
        <dbReference type="ARBA" id="ARBA00022729"/>
    </source>
</evidence>
<dbReference type="InterPro" id="IPR023997">
    <property type="entry name" value="TonB-dep_OMP_SusC/RagA_CS"/>
</dbReference>
<dbReference type="GeneID" id="65535330"/>
<dbReference type="Pfam" id="PF00593">
    <property type="entry name" value="TonB_dep_Rec_b-barrel"/>
    <property type="match status" value="1"/>
</dbReference>
<evidence type="ECO:0000256" key="3">
    <source>
        <dbReference type="ARBA" id="ARBA00022452"/>
    </source>
</evidence>
<evidence type="ECO:0000256" key="1">
    <source>
        <dbReference type="ARBA" id="ARBA00004571"/>
    </source>
</evidence>
<dbReference type="KEGG" id="pary:A4V02_00570"/>
<dbReference type="Gene3D" id="2.40.170.20">
    <property type="entry name" value="TonB-dependent receptor, beta-barrel domain"/>
    <property type="match status" value="1"/>
</dbReference>
<keyword evidence="2 10" id="KW-0813">Transport</keyword>
<dbReference type="InterPro" id="IPR036942">
    <property type="entry name" value="Beta-barrel_TonB_sf"/>
</dbReference>